<dbReference type="RefSeq" id="WP_085020698.1">
    <property type="nucleotide sequence ID" value="NZ_BMHD01000001.1"/>
</dbReference>
<feature type="region of interest" description="Disordered" evidence="1">
    <location>
        <begin position="104"/>
        <end position="152"/>
    </location>
</feature>
<dbReference type="Gene3D" id="1.10.10.10">
    <property type="entry name" value="Winged helix-like DNA-binding domain superfamily/Winged helix DNA-binding domain"/>
    <property type="match status" value="2"/>
</dbReference>
<evidence type="ECO:0000256" key="1">
    <source>
        <dbReference type="SAM" id="MobiDB-lite"/>
    </source>
</evidence>
<dbReference type="STRING" id="1619308.B5808_16025"/>
<dbReference type="EMBL" id="CP020715">
    <property type="protein sequence ID" value="ARJ06560.1"/>
    <property type="molecule type" value="Genomic_DNA"/>
</dbReference>
<sequence>MLLEDGSGAAWACVDAALLDVFRGDTAVHLARIETALDGSAHPADRALYGIAATIAAVIACEFDRAARFAAQAARDGDGCAAEVRTLSRAAAIMARAMAGGDGAAGAGTGTGTRADTGTDTRAGTDGTRTGTGTGTEGTGTGPDPDADPTAEDDAHALLHRYFLAEAALSSGAFERADALIASAGLAPGQIARDESASASAEHTRADGAAVALQLLAARSAAFHGRRDEVIAIAQGLQQRASIVPPRALTVLLAIGCYGAAVTGDRDRSTALAETVLTRTRGDVNYLSVGACLYVAWAFRTMGQLQRAAALLVSAAGPTLDRCKVWDRALAAEVLIEAALARGDRYRAGALLRSTGALARYAVAASSVSRARGAVALSAGRLAEAQALAAASVRLDENAGASTEVLRGLLIEATALSALPAPDPAEAAARFHHIAREADATGNEAIRSVAARRWRELAAASWSGGPSALVGDRSVMTSRQRAVATLLVEGHSNAAIGQVLFLSSRTVQTHVEDILRITGSRTRSQAARVLGVLRVVDARALTARQREVAELAAAGRRNAEISAAIGVGEKTVERHLAAALKRLGIPSRTALASVTLEWSGTPADAGAADAGAADADASVGLP</sequence>
<gene>
    <name evidence="2" type="ORF">B5808_16025</name>
</gene>
<dbReference type="PROSITE" id="PS00622">
    <property type="entry name" value="HTH_LUXR_1"/>
    <property type="match status" value="1"/>
</dbReference>
<dbReference type="KEGG" id="cphy:B5808_16025"/>
<proteinExistence type="predicted"/>
<organism evidence="2 3">
    <name type="scientific">Cnuibacter physcomitrellae</name>
    <dbReference type="NCBI Taxonomy" id="1619308"/>
    <lineage>
        <taxon>Bacteria</taxon>
        <taxon>Bacillati</taxon>
        <taxon>Actinomycetota</taxon>
        <taxon>Actinomycetes</taxon>
        <taxon>Micrococcales</taxon>
        <taxon>Microbacteriaceae</taxon>
        <taxon>Cnuibacter</taxon>
    </lineage>
</organism>
<accession>A0A1X9LWY5</accession>
<feature type="compositionally biased region" description="Gly residues" evidence="1">
    <location>
        <begin position="130"/>
        <end position="141"/>
    </location>
</feature>
<dbReference type="SUPFAM" id="SSF46894">
    <property type="entry name" value="C-terminal effector domain of the bipartite response regulators"/>
    <property type="match status" value="2"/>
</dbReference>
<reference evidence="2 3" key="1">
    <citation type="submission" date="2017-04" db="EMBL/GenBank/DDBJ databases">
        <authorList>
            <person name="Afonso C.L."/>
            <person name="Miller P.J."/>
            <person name="Scott M.A."/>
            <person name="Spackman E."/>
            <person name="Goraichik I."/>
            <person name="Dimitrov K.M."/>
            <person name="Suarez D.L."/>
            <person name="Swayne D.E."/>
        </authorList>
    </citation>
    <scope>NUCLEOTIDE SEQUENCE [LARGE SCALE GENOMIC DNA]</scope>
    <source>
        <strain evidence="3">XA(T)</strain>
    </source>
</reference>
<dbReference type="InterPro" id="IPR016032">
    <property type="entry name" value="Sig_transdc_resp-reg_C-effctor"/>
</dbReference>
<dbReference type="GO" id="GO:0006355">
    <property type="term" value="P:regulation of DNA-templated transcription"/>
    <property type="evidence" value="ECO:0007669"/>
    <property type="project" value="InterPro"/>
</dbReference>
<dbReference type="InterPro" id="IPR036388">
    <property type="entry name" value="WH-like_DNA-bd_sf"/>
</dbReference>
<keyword evidence="3" id="KW-1185">Reference proteome</keyword>
<dbReference type="CDD" id="cd06170">
    <property type="entry name" value="LuxR_C_like"/>
    <property type="match status" value="2"/>
</dbReference>
<dbReference type="InterPro" id="IPR000792">
    <property type="entry name" value="Tscrpt_reg_LuxR_C"/>
</dbReference>
<dbReference type="SMART" id="SM00421">
    <property type="entry name" value="HTH_LUXR"/>
    <property type="match status" value="2"/>
</dbReference>
<dbReference type="PANTHER" id="PTHR43214:SF42">
    <property type="entry name" value="TRANSCRIPTIONAL REGULATORY PROTEIN DESR"/>
    <property type="match status" value="1"/>
</dbReference>
<evidence type="ECO:0000313" key="3">
    <source>
        <dbReference type="Proteomes" id="UP000192775"/>
    </source>
</evidence>
<dbReference type="PANTHER" id="PTHR43214">
    <property type="entry name" value="TWO-COMPONENT RESPONSE REGULATOR"/>
    <property type="match status" value="1"/>
</dbReference>
<evidence type="ECO:0000313" key="2">
    <source>
        <dbReference type="EMBL" id="ARJ06560.1"/>
    </source>
</evidence>
<dbReference type="Proteomes" id="UP000192775">
    <property type="component" value="Chromosome"/>
</dbReference>
<name>A0A1X9LWY5_9MICO</name>
<dbReference type="PROSITE" id="PS50043">
    <property type="entry name" value="HTH_LUXR_2"/>
    <property type="match status" value="2"/>
</dbReference>
<dbReference type="Pfam" id="PF00196">
    <property type="entry name" value="GerE"/>
    <property type="match status" value="2"/>
</dbReference>
<protein>
    <submittedName>
        <fullName evidence="2">Uncharacterized protein</fullName>
    </submittedName>
</protein>
<dbReference type="AlphaFoldDB" id="A0A1X9LWY5"/>
<dbReference type="InterPro" id="IPR039420">
    <property type="entry name" value="WalR-like"/>
</dbReference>
<dbReference type="GO" id="GO:0003677">
    <property type="term" value="F:DNA binding"/>
    <property type="evidence" value="ECO:0007669"/>
    <property type="project" value="InterPro"/>
</dbReference>
<dbReference type="PRINTS" id="PR00038">
    <property type="entry name" value="HTHLUXR"/>
</dbReference>
<feature type="compositionally biased region" description="Low complexity" evidence="1">
    <location>
        <begin position="112"/>
        <end position="129"/>
    </location>
</feature>